<dbReference type="AlphaFoldDB" id="Q39ZS9"/>
<comment type="function">
    <text evidence="13">Required for the insertion and/or proper folding and/or complex formation of integral membrane proteins into the membrane. Involved in integration of membrane proteins that insert both dependently and independently of the Sec translocase complex, as well as at least some lipoproteins. Aids folding of multispanning membrane proteins.</text>
</comment>
<protein>
    <recommendedName>
        <fullName evidence="3 13">Membrane protein insertase YidC</fullName>
    </recommendedName>
    <alternativeName>
        <fullName evidence="12 13">Foldase YidC</fullName>
    </alternativeName>
    <alternativeName>
        <fullName evidence="11 13">Membrane integrase YidC</fullName>
    </alternativeName>
    <alternativeName>
        <fullName evidence="13">Membrane protein YidC</fullName>
    </alternativeName>
</protein>
<dbReference type="InterPro" id="IPR038221">
    <property type="entry name" value="YidC_periplasmic_sf"/>
</dbReference>
<evidence type="ECO:0000259" key="16">
    <source>
        <dbReference type="Pfam" id="PF14849"/>
    </source>
</evidence>
<evidence type="ECO:0000256" key="7">
    <source>
        <dbReference type="ARBA" id="ARBA00022927"/>
    </source>
</evidence>
<keyword evidence="14" id="KW-0175">Coiled coil</keyword>
<evidence type="ECO:0000256" key="10">
    <source>
        <dbReference type="ARBA" id="ARBA00023186"/>
    </source>
</evidence>
<dbReference type="NCBIfam" id="NF002353">
    <property type="entry name" value="PRK01318.1-4"/>
    <property type="match status" value="1"/>
</dbReference>
<dbReference type="InterPro" id="IPR001708">
    <property type="entry name" value="YidC/ALB3/OXA1/COX18"/>
</dbReference>
<reference evidence="18" key="1">
    <citation type="submission" date="2005-10" db="EMBL/GenBank/DDBJ databases">
        <title>Complete sequence of Pelobacter carbinolicus DSM 2380.</title>
        <authorList>
            <person name="Copeland A."/>
            <person name="Lucas S."/>
            <person name="Lapidus A."/>
            <person name="Barry K."/>
            <person name="Detter J.C."/>
            <person name="Glavina T."/>
            <person name="Hammon N."/>
            <person name="Israni S."/>
            <person name="Pitluck S."/>
            <person name="Chertkov O."/>
            <person name="Schmutz J."/>
            <person name="Larimer F."/>
            <person name="Land M."/>
            <person name="Kyrpides N."/>
            <person name="Ivanova N."/>
            <person name="Richardson P."/>
        </authorList>
    </citation>
    <scope>NUCLEOTIDE SEQUENCE [LARGE SCALE GENOMIC DNA]</scope>
    <source>
        <strain evidence="18">DSM 2380 / NBRC 103641 / GraBd1</strain>
    </source>
</reference>
<dbReference type="Pfam" id="PF02096">
    <property type="entry name" value="60KD_IMP"/>
    <property type="match status" value="1"/>
</dbReference>
<dbReference type="EMBL" id="CP000142">
    <property type="protein sequence ID" value="ABA90378.1"/>
    <property type="molecule type" value="Genomic_DNA"/>
</dbReference>
<dbReference type="KEGG" id="pca:Pcar_3143"/>
<dbReference type="NCBIfam" id="TIGR03593">
    <property type="entry name" value="yidC_nterm"/>
    <property type="match status" value="1"/>
</dbReference>
<dbReference type="GO" id="GO:0005886">
    <property type="term" value="C:plasma membrane"/>
    <property type="evidence" value="ECO:0007669"/>
    <property type="project" value="UniProtKB-SubCell"/>
</dbReference>
<dbReference type="InterPro" id="IPR028053">
    <property type="entry name" value="Membr_insert_YidC_N"/>
</dbReference>
<feature type="domain" description="Membrane insertase YidC/Oxa/ALB C-terminal" evidence="15">
    <location>
        <begin position="355"/>
        <end position="533"/>
    </location>
</feature>
<evidence type="ECO:0000256" key="2">
    <source>
        <dbReference type="ARBA" id="ARBA00010527"/>
    </source>
</evidence>
<keyword evidence="8 13" id="KW-1133">Transmembrane helix</keyword>
<evidence type="ECO:0000256" key="12">
    <source>
        <dbReference type="ARBA" id="ARBA00033342"/>
    </source>
</evidence>
<feature type="coiled-coil region" evidence="14">
    <location>
        <begin position="384"/>
        <end position="415"/>
    </location>
</feature>
<keyword evidence="10 13" id="KW-0143">Chaperone</keyword>
<keyword evidence="5 13" id="KW-1003">Cell membrane</keyword>
<dbReference type="Pfam" id="PF14849">
    <property type="entry name" value="YidC_periplas"/>
    <property type="match status" value="1"/>
</dbReference>
<dbReference type="InterPro" id="IPR028055">
    <property type="entry name" value="YidC/Oxa/ALB_C"/>
</dbReference>
<evidence type="ECO:0000256" key="4">
    <source>
        <dbReference type="ARBA" id="ARBA00022448"/>
    </source>
</evidence>
<dbReference type="HAMAP" id="MF_01810">
    <property type="entry name" value="YidC_type1"/>
    <property type="match status" value="1"/>
</dbReference>
<dbReference type="PRINTS" id="PR00701">
    <property type="entry name" value="60KDINNERMP"/>
</dbReference>
<keyword evidence="4 13" id="KW-0813">Transport</keyword>
<keyword evidence="6 13" id="KW-0812">Transmembrane</keyword>
<gene>
    <name evidence="13 17" type="primary">yidC</name>
    <name evidence="17" type="ordered locus">Pcar_3143</name>
</gene>
<comment type="subcellular location">
    <subcellularLocation>
        <location evidence="1 13">Cell inner membrane</location>
        <topology evidence="1 13">Multi-pass membrane protein</topology>
    </subcellularLocation>
</comment>
<comment type="subunit">
    <text evidence="13">Interacts with the Sec translocase complex via SecD. Specifically interacts with transmembrane segments of nascent integral membrane proteins during membrane integration.</text>
</comment>
<dbReference type="HOGENOM" id="CLU_016535_3_0_7"/>
<organism evidence="17 18">
    <name type="scientific">Syntrophotalea carbinolica (strain DSM 2380 / NBRC 103641 / GraBd1)</name>
    <name type="common">Pelobacter carbinolicus</name>
    <dbReference type="NCBI Taxonomy" id="338963"/>
    <lineage>
        <taxon>Bacteria</taxon>
        <taxon>Pseudomonadati</taxon>
        <taxon>Thermodesulfobacteriota</taxon>
        <taxon>Desulfuromonadia</taxon>
        <taxon>Desulfuromonadales</taxon>
        <taxon>Syntrophotaleaceae</taxon>
        <taxon>Syntrophotalea</taxon>
    </lineage>
</organism>
<dbReference type="PANTHER" id="PTHR12428:SF65">
    <property type="entry name" value="CYTOCHROME C OXIDASE ASSEMBLY PROTEIN COX18, MITOCHONDRIAL"/>
    <property type="match status" value="1"/>
</dbReference>
<keyword evidence="9 13" id="KW-0472">Membrane</keyword>
<reference evidence="17 18" key="2">
    <citation type="journal article" date="2012" name="BMC Genomics">
        <title>The genome of Pelobacter carbinolicus reveals surprising metabolic capabilities and physiological features.</title>
        <authorList>
            <person name="Aklujkar M."/>
            <person name="Haveman S.A."/>
            <person name="Didonato R.Jr."/>
            <person name="Chertkov O."/>
            <person name="Han C.S."/>
            <person name="Land M.L."/>
            <person name="Brown P."/>
            <person name="Lovley D.R."/>
        </authorList>
    </citation>
    <scope>NUCLEOTIDE SEQUENCE [LARGE SCALE GENOMIC DNA]</scope>
    <source>
        <strain evidence="18">DSM 2380 / NBRC 103641 / GraBd1</strain>
    </source>
</reference>
<comment type="similarity">
    <text evidence="2 13">Belongs to the OXA1/ALB3/YidC family. Type 1 subfamily.</text>
</comment>
<evidence type="ECO:0000256" key="11">
    <source>
        <dbReference type="ARBA" id="ARBA00033245"/>
    </source>
</evidence>
<dbReference type="eggNOG" id="COG0706">
    <property type="taxonomic scope" value="Bacteria"/>
</dbReference>
<evidence type="ECO:0000256" key="8">
    <source>
        <dbReference type="ARBA" id="ARBA00022989"/>
    </source>
</evidence>
<dbReference type="RefSeq" id="WP_011342934.1">
    <property type="nucleotide sequence ID" value="NC_007498.2"/>
</dbReference>
<evidence type="ECO:0000256" key="5">
    <source>
        <dbReference type="ARBA" id="ARBA00022475"/>
    </source>
</evidence>
<dbReference type="GO" id="GO:0032977">
    <property type="term" value="F:membrane insertase activity"/>
    <property type="evidence" value="ECO:0007669"/>
    <property type="project" value="InterPro"/>
</dbReference>
<keyword evidence="7 13" id="KW-0653">Protein transport</keyword>
<feature type="transmembrane region" description="Helical" evidence="13">
    <location>
        <begin position="424"/>
        <end position="445"/>
    </location>
</feature>
<keyword evidence="18" id="KW-1185">Reference proteome</keyword>
<evidence type="ECO:0000256" key="1">
    <source>
        <dbReference type="ARBA" id="ARBA00004429"/>
    </source>
</evidence>
<keyword evidence="13" id="KW-0997">Cell inner membrane</keyword>
<dbReference type="InterPro" id="IPR019998">
    <property type="entry name" value="Membr_insert_YidC"/>
</dbReference>
<dbReference type="GO" id="GO:0051205">
    <property type="term" value="P:protein insertion into membrane"/>
    <property type="evidence" value="ECO:0007669"/>
    <property type="project" value="TreeGrafter"/>
</dbReference>
<dbReference type="GO" id="GO:0015031">
    <property type="term" value="P:protein transport"/>
    <property type="evidence" value="ECO:0007669"/>
    <property type="project" value="UniProtKB-KW"/>
</dbReference>
<feature type="transmembrane region" description="Helical" evidence="13">
    <location>
        <begin position="494"/>
        <end position="519"/>
    </location>
</feature>
<feature type="transmembrane region" description="Helical" evidence="13">
    <location>
        <begin position="355"/>
        <end position="374"/>
    </location>
</feature>
<evidence type="ECO:0000313" key="17">
    <source>
        <dbReference type="EMBL" id="ABA90378.1"/>
    </source>
</evidence>
<dbReference type="STRING" id="338963.Pcar_3143"/>
<sequence length="542" mass="60911">MENKNVIIALLLMVLIWTGYTTFFVKPAPAPVNDEPAVAESFPAVTPEVVGERVVPSVDHVMAAAASSDIAPRDFVVDTEDFRAVFTNVGGRLKKLELKNYRETLKEDSGLVTLVDADNALSTFGILGQGDIALAENTVYATDVPAEGLTLGSDDKKDLRFTAVLSNGVVVEKVFSLNGKGYDFNLQVRVVNPGDRPIQGSLELLMVQPWSEDREGSRYSFVGPAIYADDELNTYKVKELEDGAIRHDNSGIWTAFEDKYFMTAAVPLRSEQHAFVLEKVGNAVKNIVSSGNLSVGGQQSVTLDYLLYAGPRDLDVLEQVNHGLDKAIDFGFFDMLARPLLSVLKFCHKNLISNYGVAIILLTVFIKVLFWPLTHKSYKSMRDMQKLQPEMQRLREKYKKDKERMNREIMELYRKNRVNPMGGCLPMFAQIPVFFALYKVLLGSIALRHEPFIFWIQDLAAKDPYYITPLIMGVTMFFQQKMSPTTMDSQQAKIMLFMPVIFTFMFLNFPSGLVIYWLVNNVLTIAQQWFINREGGQPVKAG</sequence>
<evidence type="ECO:0000256" key="13">
    <source>
        <dbReference type="HAMAP-Rule" id="MF_01810"/>
    </source>
</evidence>
<evidence type="ECO:0000256" key="3">
    <source>
        <dbReference type="ARBA" id="ARBA00015325"/>
    </source>
</evidence>
<evidence type="ECO:0000256" key="14">
    <source>
        <dbReference type="SAM" id="Coils"/>
    </source>
</evidence>
<feature type="domain" description="Membrane insertase YidC N-terminal" evidence="16">
    <location>
        <begin position="76"/>
        <end position="341"/>
    </location>
</feature>
<proteinExistence type="inferred from homology"/>
<comment type="caution">
    <text evidence="13">Lacks conserved residue(s) required for the propagation of feature annotation.</text>
</comment>
<dbReference type="InterPro" id="IPR047196">
    <property type="entry name" value="YidC_ALB_C"/>
</dbReference>
<name>Q39ZS9_SYNC1</name>
<dbReference type="PRINTS" id="PR01900">
    <property type="entry name" value="YIDCPROTEIN"/>
</dbReference>
<dbReference type="NCBIfam" id="TIGR03592">
    <property type="entry name" value="yidC_oxa1_cterm"/>
    <property type="match status" value="1"/>
</dbReference>
<dbReference type="NCBIfam" id="NF002352">
    <property type="entry name" value="PRK01318.1-3"/>
    <property type="match status" value="1"/>
</dbReference>
<evidence type="ECO:0000256" key="6">
    <source>
        <dbReference type="ARBA" id="ARBA00022692"/>
    </source>
</evidence>
<dbReference type="CDD" id="cd19961">
    <property type="entry name" value="EcYidC-like_peri"/>
    <property type="match status" value="1"/>
</dbReference>
<evidence type="ECO:0000259" key="15">
    <source>
        <dbReference type="Pfam" id="PF02096"/>
    </source>
</evidence>
<dbReference type="Gene3D" id="2.70.98.90">
    <property type="match status" value="1"/>
</dbReference>
<dbReference type="CDD" id="cd20070">
    <property type="entry name" value="5TM_YidC_Alb3"/>
    <property type="match status" value="1"/>
</dbReference>
<accession>Q39ZS9</accession>
<dbReference type="PANTHER" id="PTHR12428">
    <property type="entry name" value="OXA1"/>
    <property type="match status" value="1"/>
</dbReference>
<evidence type="ECO:0000256" key="9">
    <source>
        <dbReference type="ARBA" id="ARBA00023136"/>
    </source>
</evidence>
<evidence type="ECO:0000313" key="18">
    <source>
        <dbReference type="Proteomes" id="UP000002534"/>
    </source>
</evidence>
<dbReference type="Proteomes" id="UP000002534">
    <property type="component" value="Chromosome"/>
</dbReference>
<dbReference type="OrthoDB" id="9780552at2"/>